<dbReference type="Pfam" id="PF04055">
    <property type="entry name" value="Radical_SAM"/>
    <property type="match status" value="1"/>
</dbReference>
<protein>
    <submittedName>
        <fullName evidence="10">Uncharacterized protein</fullName>
    </submittedName>
</protein>
<dbReference type="GO" id="GO:0005829">
    <property type="term" value="C:cytosol"/>
    <property type="evidence" value="ECO:0007669"/>
    <property type="project" value="TreeGrafter"/>
</dbReference>
<keyword evidence="6" id="KW-0408">Iron</keyword>
<dbReference type="EMBL" id="LAZR01000102">
    <property type="protein sequence ID" value="KKN91624.1"/>
    <property type="molecule type" value="Genomic_DNA"/>
</dbReference>
<comment type="caution">
    <text evidence="10">The sequence shown here is derived from an EMBL/GenBank/DDBJ whole genome shotgun (WGS) entry which is preliminary data.</text>
</comment>
<dbReference type="GO" id="GO:0031419">
    <property type="term" value="F:cobalamin binding"/>
    <property type="evidence" value="ECO:0007669"/>
    <property type="project" value="InterPro"/>
</dbReference>
<dbReference type="InterPro" id="IPR006158">
    <property type="entry name" value="Cobalamin-bd"/>
</dbReference>
<dbReference type="SFLD" id="SFLDG01123">
    <property type="entry name" value="methyltransferase_(Class_B)"/>
    <property type="match status" value="1"/>
</dbReference>
<dbReference type="SFLD" id="SFLDG01082">
    <property type="entry name" value="B12-binding_domain_containing"/>
    <property type="match status" value="1"/>
</dbReference>
<reference evidence="10" key="1">
    <citation type="journal article" date="2015" name="Nature">
        <title>Complex archaea that bridge the gap between prokaryotes and eukaryotes.</title>
        <authorList>
            <person name="Spang A."/>
            <person name="Saw J.H."/>
            <person name="Jorgensen S.L."/>
            <person name="Zaremba-Niedzwiedzka K."/>
            <person name="Martijn J."/>
            <person name="Lind A.E."/>
            <person name="van Eijk R."/>
            <person name="Schleper C."/>
            <person name="Guy L."/>
            <person name="Ettema T.J."/>
        </authorList>
    </citation>
    <scope>NUCLEOTIDE SEQUENCE</scope>
</reference>
<keyword evidence="7" id="KW-0411">Iron-sulfur</keyword>
<dbReference type="Gene3D" id="3.80.30.20">
    <property type="entry name" value="tm_1862 like domain"/>
    <property type="match status" value="1"/>
</dbReference>
<dbReference type="InterPro" id="IPR036724">
    <property type="entry name" value="Cobalamin-bd_sf"/>
</dbReference>
<feature type="domain" description="Radical SAM core" evidence="9">
    <location>
        <begin position="216"/>
        <end position="429"/>
    </location>
</feature>
<dbReference type="Pfam" id="PF02310">
    <property type="entry name" value="B12-binding"/>
    <property type="match status" value="1"/>
</dbReference>
<evidence type="ECO:0000256" key="6">
    <source>
        <dbReference type="ARBA" id="ARBA00023004"/>
    </source>
</evidence>
<dbReference type="InterPro" id="IPR007197">
    <property type="entry name" value="rSAM"/>
</dbReference>
<keyword evidence="2" id="KW-0489">Methyltransferase</keyword>
<sequence length="597" mass="65608">MPGAPLRVALVGPREDPFTDDPDREHRERMLRSFEEICRDIVTFGTDYTLSREFLGIEYLAATLRREGRQVAVVGAGNEGLDDKALIARLAAFAPDLAGFSLLYDLQLKSALTAARTLKRARPETFIVFGGPLASAISALLLETFPFIDAVVEGEGEAAIARLADAVEGRCALDPVPSLVRRSDGGIVKHNRATPADLDTLPHPARDIIAAIRQRGLPVPSAYLTASRGCKAFCTFCTVPNIVRGMKDGVYRMRDPRDVVDEIEAVTRDHGVTRFYMADDNFLGYGEASNRRMLAFADEILARGLKINFHAECRVDSLVPETLVRLREAGFDQILFGLESGSAKTLKRWAKGQTVEQNEAAVALARELKLDLMPSIILLDWESGLDEVEETIGFIERTRLWRSNQPLWLVNRLKVHCGTAAARRYDNVRGKPDLPPVDVGDADSLARWCAAATYQRTPIENPHVAAFWSALNGEANRWSVLIDEVLPPLLKTLRETSRDAGRGEALARIKRIATFRRSVGGALAGLMRRLVNAAREQENAGHRPDGLDVVARRFVEGFEAELFPEGLETWLAPKPTGLVAMPGAASRSAEAMPAEIG</sequence>
<evidence type="ECO:0000256" key="3">
    <source>
        <dbReference type="ARBA" id="ARBA00022679"/>
    </source>
</evidence>
<organism evidence="10">
    <name type="scientific">marine sediment metagenome</name>
    <dbReference type="NCBI Taxonomy" id="412755"/>
    <lineage>
        <taxon>unclassified sequences</taxon>
        <taxon>metagenomes</taxon>
        <taxon>ecological metagenomes</taxon>
    </lineage>
</organism>
<dbReference type="SMART" id="SM00729">
    <property type="entry name" value="Elp3"/>
    <property type="match status" value="1"/>
</dbReference>
<dbReference type="SUPFAM" id="SSF102114">
    <property type="entry name" value="Radical SAM enzymes"/>
    <property type="match status" value="1"/>
</dbReference>
<dbReference type="CDD" id="cd02068">
    <property type="entry name" value="radical_SAM_B12_BD"/>
    <property type="match status" value="1"/>
</dbReference>
<dbReference type="InterPro" id="IPR006638">
    <property type="entry name" value="Elp3/MiaA/NifB-like_rSAM"/>
</dbReference>
<accession>A0A0F9UIX9</accession>
<dbReference type="AlphaFoldDB" id="A0A0F9UIX9"/>
<dbReference type="Gene3D" id="3.40.50.280">
    <property type="entry name" value="Cobalamin-binding domain"/>
    <property type="match status" value="1"/>
</dbReference>
<gene>
    <name evidence="10" type="ORF">LCGC14_0217330</name>
</gene>
<dbReference type="InterPro" id="IPR023404">
    <property type="entry name" value="rSAM_horseshoe"/>
</dbReference>
<dbReference type="PANTHER" id="PTHR43409">
    <property type="entry name" value="ANAEROBIC MAGNESIUM-PROTOPORPHYRIN IX MONOMETHYL ESTER CYCLASE-RELATED"/>
    <property type="match status" value="1"/>
</dbReference>
<name>A0A0F9UIX9_9ZZZZ</name>
<evidence type="ECO:0000256" key="2">
    <source>
        <dbReference type="ARBA" id="ARBA00022603"/>
    </source>
</evidence>
<evidence type="ECO:0000313" key="10">
    <source>
        <dbReference type="EMBL" id="KKN91624.1"/>
    </source>
</evidence>
<dbReference type="GO" id="GO:0003824">
    <property type="term" value="F:catalytic activity"/>
    <property type="evidence" value="ECO:0007669"/>
    <property type="project" value="InterPro"/>
</dbReference>
<keyword evidence="3" id="KW-0808">Transferase</keyword>
<dbReference type="InterPro" id="IPR051198">
    <property type="entry name" value="BchE-like"/>
</dbReference>
<dbReference type="PROSITE" id="PS51918">
    <property type="entry name" value="RADICAL_SAM"/>
    <property type="match status" value="1"/>
</dbReference>
<evidence type="ECO:0000256" key="4">
    <source>
        <dbReference type="ARBA" id="ARBA00022691"/>
    </source>
</evidence>
<dbReference type="SFLD" id="SFLDS00029">
    <property type="entry name" value="Radical_SAM"/>
    <property type="match status" value="1"/>
</dbReference>
<evidence type="ECO:0000256" key="5">
    <source>
        <dbReference type="ARBA" id="ARBA00022723"/>
    </source>
</evidence>
<proteinExistence type="predicted"/>
<dbReference type="InterPro" id="IPR058240">
    <property type="entry name" value="rSAM_sf"/>
</dbReference>
<evidence type="ECO:0000259" key="8">
    <source>
        <dbReference type="PROSITE" id="PS51332"/>
    </source>
</evidence>
<evidence type="ECO:0000256" key="1">
    <source>
        <dbReference type="ARBA" id="ARBA00001966"/>
    </source>
</evidence>
<dbReference type="InterPro" id="IPR034466">
    <property type="entry name" value="Methyltransferase_Class_B"/>
</dbReference>
<evidence type="ECO:0000259" key="9">
    <source>
        <dbReference type="PROSITE" id="PS51918"/>
    </source>
</evidence>
<comment type="cofactor">
    <cofactor evidence="1">
        <name>[4Fe-4S] cluster</name>
        <dbReference type="ChEBI" id="CHEBI:49883"/>
    </cofactor>
</comment>
<dbReference type="CDD" id="cd01335">
    <property type="entry name" value="Radical_SAM"/>
    <property type="match status" value="1"/>
</dbReference>
<evidence type="ECO:0000256" key="7">
    <source>
        <dbReference type="ARBA" id="ARBA00023014"/>
    </source>
</evidence>
<dbReference type="PANTHER" id="PTHR43409:SF7">
    <property type="entry name" value="BLL1977 PROTEIN"/>
    <property type="match status" value="1"/>
</dbReference>
<dbReference type="PROSITE" id="PS51332">
    <property type="entry name" value="B12_BINDING"/>
    <property type="match status" value="1"/>
</dbReference>
<dbReference type="SUPFAM" id="SSF52242">
    <property type="entry name" value="Cobalamin (vitamin B12)-binding domain"/>
    <property type="match status" value="1"/>
</dbReference>
<keyword evidence="4" id="KW-0949">S-adenosyl-L-methionine</keyword>
<dbReference type="GO" id="GO:0051539">
    <property type="term" value="F:4 iron, 4 sulfur cluster binding"/>
    <property type="evidence" value="ECO:0007669"/>
    <property type="project" value="UniProtKB-KW"/>
</dbReference>
<dbReference type="GO" id="GO:0046872">
    <property type="term" value="F:metal ion binding"/>
    <property type="evidence" value="ECO:0007669"/>
    <property type="project" value="UniProtKB-KW"/>
</dbReference>
<feature type="domain" description="B12-binding" evidence="8">
    <location>
        <begin position="39"/>
        <end position="174"/>
    </location>
</feature>
<keyword evidence="5" id="KW-0479">Metal-binding</keyword>